<dbReference type="Proteomes" id="UP000820669">
    <property type="component" value="Unassembled WGS sequence"/>
</dbReference>
<feature type="compositionally biased region" description="Low complexity" evidence="6">
    <location>
        <begin position="310"/>
        <end position="324"/>
    </location>
</feature>
<dbReference type="PROSITE" id="PS50011">
    <property type="entry name" value="PROTEIN_KINASE_DOM"/>
    <property type="match status" value="1"/>
</dbReference>
<dbReference type="InterPro" id="IPR008271">
    <property type="entry name" value="Ser/Thr_kinase_AS"/>
</dbReference>
<feature type="compositionally biased region" description="Low complexity" evidence="6">
    <location>
        <begin position="253"/>
        <end position="271"/>
    </location>
</feature>
<evidence type="ECO:0000256" key="3">
    <source>
        <dbReference type="ARBA" id="ARBA00022777"/>
    </source>
</evidence>
<dbReference type="SMART" id="SM00220">
    <property type="entry name" value="S_TKc"/>
    <property type="match status" value="1"/>
</dbReference>
<dbReference type="GO" id="GO:0004674">
    <property type="term" value="F:protein serine/threonine kinase activity"/>
    <property type="evidence" value="ECO:0007669"/>
    <property type="project" value="UniProtKB-KW"/>
</dbReference>
<organism evidence="9 10">
    <name type="scientific">Pseudonocardia acidicola</name>
    <dbReference type="NCBI Taxonomy" id="2724939"/>
    <lineage>
        <taxon>Bacteria</taxon>
        <taxon>Bacillati</taxon>
        <taxon>Actinomycetota</taxon>
        <taxon>Actinomycetes</taxon>
        <taxon>Pseudonocardiales</taxon>
        <taxon>Pseudonocardiaceae</taxon>
        <taxon>Pseudonocardia</taxon>
    </lineage>
</organism>
<keyword evidence="1" id="KW-0808">Transferase</keyword>
<sequence length="394" mass="41315">MHAPDDPVLDGRYRLTGLLGTGGMADVHRAVDLRLNRPVAVKIFRPGTDPAGEQRFHDEAQTLANLNHPGLIPVHDFGIEHHRAYLVMELVEGPTLRAQLDRERLPLGEVARIGSGIANVLAYVHTQGVVHRDVKPSNVLLDHGRRVRLADFGISRLAGATGLTSADVAVGTAPYMAPEQVRGEHVGPPADIYALGLVLLEAITGHREYPGESWEAAAGRLSRPPAVPGDVPGPLRRALLAMTDPDPARRPTARQAAQMLAAAATGDTGADAADEEPPGSTTKRYLAIALGLVALLAALVVAALVGGKDASTQAQPSAPATAAADPGTRGGGDSGPRFPGPPSFSPPHFSPPSFGASDLPHVPNLPSVPKVPESVGQDARSLWQQFSDWLSSVF</sequence>
<dbReference type="PANTHER" id="PTHR43289">
    <property type="entry name" value="MITOGEN-ACTIVATED PROTEIN KINASE KINASE KINASE 20-RELATED"/>
    <property type="match status" value="1"/>
</dbReference>
<feature type="domain" description="Protein kinase" evidence="8">
    <location>
        <begin position="13"/>
        <end position="262"/>
    </location>
</feature>
<evidence type="ECO:0000259" key="8">
    <source>
        <dbReference type="PROSITE" id="PS50011"/>
    </source>
</evidence>
<keyword evidence="3 9" id="KW-0418">Kinase</keyword>
<feature type="transmembrane region" description="Helical" evidence="7">
    <location>
        <begin position="285"/>
        <end position="305"/>
    </location>
</feature>
<dbReference type="CDD" id="cd14014">
    <property type="entry name" value="STKc_PknB_like"/>
    <property type="match status" value="1"/>
</dbReference>
<comment type="caution">
    <text evidence="9">The sequence shown here is derived from an EMBL/GenBank/DDBJ whole genome shotgun (WGS) entry which is preliminary data.</text>
</comment>
<keyword evidence="4 5" id="KW-0067">ATP-binding</keyword>
<evidence type="ECO:0000256" key="4">
    <source>
        <dbReference type="ARBA" id="ARBA00022840"/>
    </source>
</evidence>
<feature type="binding site" evidence="5">
    <location>
        <position position="42"/>
    </location>
    <ligand>
        <name>ATP</name>
        <dbReference type="ChEBI" id="CHEBI:30616"/>
    </ligand>
</feature>
<evidence type="ECO:0000256" key="5">
    <source>
        <dbReference type="PROSITE-ProRule" id="PRU10141"/>
    </source>
</evidence>
<keyword evidence="10" id="KW-1185">Reference proteome</keyword>
<keyword evidence="9" id="KW-0723">Serine/threonine-protein kinase</keyword>
<evidence type="ECO:0000313" key="9">
    <source>
        <dbReference type="EMBL" id="NMI01903.1"/>
    </source>
</evidence>
<dbReference type="InterPro" id="IPR011009">
    <property type="entry name" value="Kinase-like_dom_sf"/>
</dbReference>
<feature type="compositionally biased region" description="Pro residues" evidence="6">
    <location>
        <begin position="338"/>
        <end position="350"/>
    </location>
</feature>
<reference evidence="9 10" key="1">
    <citation type="submission" date="2020-04" db="EMBL/GenBank/DDBJ databases">
        <authorList>
            <person name="Klaysubun C."/>
            <person name="Duangmal K."/>
            <person name="Lipun K."/>
        </authorList>
    </citation>
    <scope>NUCLEOTIDE SEQUENCE [LARGE SCALE GENOMIC DNA]</scope>
    <source>
        <strain evidence="9 10">K10HN5</strain>
    </source>
</reference>
<keyword evidence="7" id="KW-0472">Membrane</keyword>
<evidence type="ECO:0000256" key="1">
    <source>
        <dbReference type="ARBA" id="ARBA00022679"/>
    </source>
</evidence>
<gene>
    <name evidence="9" type="ORF">HF526_32090</name>
</gene>
<dbReference type="InterPro" id="IPR000719">
    <property type="entry name" value="Prot_kinase_dom"/>
</dbReference>
<feature type="region of interest" description="Disordered" evidence="6">
    <location>
        <begin position="245"/>
        <end position="280"/>
    </location>
</feature>
<feature type="region of interest" description="Disordered" evidence="6">
    <location>
        <begin position="310"/>
        <end position="373"/>
    </location>
</feature>
<evidence type="ECO:0000256" key="6">
    <source>
        <dbReference type="SAM" id="MobiDB-lite"/>
    </source>
</evidence>
<evidence type="ECO:0000313" key="10">
    <source>
        <dbReference type="Proteomes" id="UP000820669"/>
    </source>
</evidence>
<accession>A0ABX1SM71</accession>
<keyword evidence="2 5" id="KW-0547">Nucleotide-binding</keyword>
<name>A0ABX1SM71_9PSEU</name>
<dbReference type="PROSITE" id="PS00107">
    <property type="entry name" value="PROTEIN_KINASE_ATP"/>
    <property type="match status" value="1"/>
</dbReference>
<evidence type="ECO:0000256" key="7">
    <source>
        <dbReference type="SAM" id="Phobius"/>
    </source>
</evidence>
<dbReference type="Gene3D" id="3.30.200.20">
    <property type="entry name" value="Phosphorylase Kinase, domain 1"/>
    <property type="match status" value="1"/>
</dbReference>
<evidence type="ECO:0000256" key="2">
    <source>
        <dbReference type="ARBA" id="ARBA00022741"/>
    </source>
</evidence>
<dbReference type="EMBL" id="JAAXLA010000108">
    <property type="protein sequence ID" value="NMI01903.1"/>
    <property type="molecule type" value="Genomic_DNA"/>
</dbReference>
<dbReference type="Pfam" id="PF00069">
    <property type="entry name" value="Pkinase"/>
    <property type="match status" value="1"/>
</dbReference>
<keyword evidence="7" id="KW-0812">Transmembrane</keyword>
<dbReference type="PROSITE" id="PS00108">
    <property type="entry name" value="PROTEIN_KINASE_ST"/>
    <property type="match status" value="1"/>
</dbReference>
<protein>
    <submittedName>
        <fullName evidence="9">Serine/threonine protein kinase</fullName>
    </submittedName>
</protein>
<keyword evidence="7" id="KW-1133">Transmembrane helix</keyword>
<proteinExistence type="predicted"/>
<dbReference type="SUPFAM" id="SSF56112">
    <property type="entry name" value="Protein kinase-like (PK-like)"/>
    <property type="match status" value="1"/>
</dbReference>
<dbReference type="InterPro" id="IPR017441">
    <property type="entry name" value="Protein_kinase_ATP_BS"/>
</dbReference>
<dbReference type="PANTHER" id="PTHR43289:SF34">
    <property type="entry name" value="SERINE_THREONINE-PROTEIN KINASE YBDM-RELATED"/>
    <property type="match status" value="1"/>
</dbReference>
<dbReference type="Gene3D" id="1.10.510.10">
    <property type="entry name" value="Transferase(Phosphotransferase) domain 1"/>
    <property type="match status" value="1"/>
</dbReference>